<sequence>MKYKLIGIYMILKYFLFLILGSLLKIHPGYRNIWIIAERGYDARDNAYHFFNYIMSTTNRHNIYYVIDKNSEDFSKIRQHSNIIQHNSFKHWLYFATSSFKISTHIMGYSPDMYIFYLLDKYSLIFGKKVFLQHGIIYNDFPQLYYPNAKLDLFICGAKPEFEYVSKNFNHPQGVVKYLGLCRYDNLSNINTDRIVLIMPTWRSFLSNCKSDIEFMETDYYKKYNSLICSEKLLEVLTRNNYRLLFYPHYEMQKFVHCFNNINDRVIIASKSQYDVQHLLKKAQLLITDFSSVFFDFAYMKKPILFYHFDSDENYRKPGYLNLKSCSFGDWYSNESNLISTISDIIEKDCKLPESTENEINDFFILRDSNNCKRTYEAILDL</sequence>
<dbReference type="InterPro" id="IPR007554">
    <property type="entry name" value="Glycerophosphate_synth"/>
</dbReference>
<keyword evidence="3" id="KW-1185">Reference proteome</keyword>
<dbReference type="Pfam" id="PF04464">
    <property type="entry name" value="Glyphos_transf"/>
    <property type="match status" value="1"/>
</dbReference>
<dbReference type="EMBL" id="CP096034">
    <property type="protein sequence ID" value="UPM54751.1"/>
    <property type="molecule type" value="Genomic_DNA"/>
</dbReference>
<keyword evidence="1" id="KW-1133">Transmembrane helix</keyword>
<evidence type="ECO:0000256" key="1">
    <source>
        <dbReference type="SAM" id="Phobius"/>
    </source>
</evidence>
<evidence type="ECO:0000313" key="2">
    <source>
        <dbReference type="EMBL" id="UPM54751.1"/>
    </source>
</evidence>
<accession>A0ABY4JLN1</accession>
<keyword evidence="1" id="KW-0812">Transmembrane</keyword>
<dbReference type="PANTHER" id="PTHR37316">
    <property type="entry name" value="TEICHOIC ACID GLYCEROL-PHOSPHATE PRIMASE"/>
    <property type="match status" value="1"/>
</dbReference>
<proteinExistence type="predicted"/>
<organism evidence="2 3">
    <name type="scientific">Gottfriedia acidiceleris</name>
    <dbReference type="NCBI Taxonomy" id="371036"/>
    <lineage>
        <taxon>Bacteria</taxon>
        <taxon>Bacillati</taxon>
        <taxon>Bacillota</taxon>
        <taxon>Bacilli</taxon>
        <taxon>Bacillales</taxon>
        <taxon>Bacillaceae</taxon>
        <taxon>Gottfriedia</taxon>
    </lineage>
</organism>
<reference evidence="2 3" key="1">
    <citation type="submission" date="2022-04" db="EMBL/GenBank/DDBJ databases">
        <title>Mechanism of arsenic methylation and mitigation arsenic toxicity by Bacillus sp. LH14 from an Arsenic-Contaminated Paddy Soil.</title>
        <authorList>
            <person name="Wang D."/>
        </authorList>
    </citation>
    <scope>NUCLEOTIDE SEQUENCE [LARGE SCALE GENOMIC DNA]</scope>
    <source>
        <strain evidence="2 3">LH14</strain>
    </source>
</reference>
<dbReference type="Proteomes" id="UP000830639">
    <property type="component" value="Chromosome"/>
</dbReference>
<dbReference type="InterPro" id="IPR051612">
    <property type="entry name" value="Teichoic_Acid_Biosynth"/>
</dbReference>
<dbReference type="PANTHER" id="PTHR37316:SF3">
    <property type="entry name" value="TEICHOIC ACID GLYCEROL-PHOSPHATE TRANSFERASE"/>
    <property type="match status" value="1"/>
</dbReference>
<dbReference type="SUPFAM" id="SSF53756">
    <property type="entry name" value="UDP-Glycosyltransferase/glycogen phosphorylase"/>
    <property type="match status" value="1"/>
</dbReference>
<gene>
    <name evidence="2" type="ORF">MY490_02435</name>
</gene>
<dbReference type="RefSeq" id="WP_248267837.1">
    <property type="nucleotide sequence ID" value="NZ_CP096034.1"/>
</dbReference>
<dbReference type="Gene3D" id="3.40.50.12580">
    <property type="match status" value="1"/>
</dbReference>
<evidence type="ECO:0000313" key="3">
    <source>
        <dbReference type="Proteomes" id="UP000830639"/>
    </source>
</evidence>
<protein>
    <submittedName>
        <fullName evidence="2">CDP-glycerol glycerophosphotransferase family protein</fullName>
    </submittedName>
</protein>
<dbReference type="InterPro" id="IPR043148">
    <property type="entry name" value="TagF_C"/>
</dbReference>
<keyword evidence="1" id="KW-0472">Membrane</keyword>
<feature type="transmembrane region" description="Helical" evidence="1">
    <location>
        <begin position="6"/>
        <end position="24"/>
    </location>
</feature>
<name>A0ABY4JLN1_9BACI</name>